<protein>
    <submittedName>
        <fullName evidence="2">YbaN family protein</fullName>
    </submittedName>
</protein>
<dbReference type="GO" id="GO:0005886">
    <property type="term" value="C:plasma membrane"/>
    <property type="evidence" value="ECO:0007669"/>
    <property type="project" value="TreeGrafter"/>
</dbReference>
<reference evidence="2 3" key="1">
    <citation type="submission" date="2020-08" db="EMBL/GenBank/DDBJ databases">
        <title>Acidobacteriota in marine sediments use diverse sulfur dissimilation pathways.</title>
        <authorList>
            <person name="Wasmund K."/>
        </authorList>
    </citation>
    <scope>NUCLEOTIDE SEQUENCE [LARGE SCALE GENOMIC DNA]</scope>
    <source>
        <strain evidence="2">MAG AM4</strain>
    </source>
</reference>
<dbReference type="PANTHER" id="PTHR35813">
    <property type="entry name" value="INNER MEMBRANE PROTEIN YBAN"/>
    <property type="match status" value="1"/>
</dbReference>
<feature type="transmembrane region" description="Helical" evidence="1">
    <location>
        <begin position="97"/>
        <end position="117"/>
    </location>
</feature>
<dbReference type="Pfam" id="PF04304">
    <property type="entry name" value="DUF454"/>
    <property type="match status" value="1"/>
</dbReference>
<comment type="caution">
    <text evidence="2">The sequence shown here is derived from an EMBL/GenBank/DDBJ whole genome shotgun (WGS) entry which is preliminary data.</text>
</comment>
<gene>
    <name evidence="2" type="ORF">IFK94_14445</name>
</gene>
<feature type="transmembrane region" description="Helical" evidence="1">
    <location>
        <begin position="6"/>
        <end position="39"/>
    </location>
</feature>
<organism evidence="2 3">
    <name type="scientific">Candidatus Polarisedimenticola svalbardensis</name>
    <dbReference type="NCBI Taxonomy" id="2886004"/>
    <lineage>
        <taxon>Bacteria</taxon>
        <taxon>Pseudomonadati</taxon>
        <taxon>Acidobacteriota</taxon>
        <taxon>Candidatus Polarisedimenticolia</taxon>
        <taxon>Candidatus Polarisedimenticolales</taxon>
        <taxon>Candidatus Polarisedimenticolaceae</taxon>
        <taxon>Candidatus Polarisedimenticola</taxon>
    </lineage>
</organism>
<keyword evidence="1" id="KW-0812">Transmembrane</keyword>
<sequence>MKRSIYIAAGGSCTGLGVIGIFVPGLPTTVFLLMASYFFARSSPRAHRWLVEHPRLGPFLNRAGNREMTLKSKIASLVGMWTGISLSAWALSAKGPVGPLVLVVLGMIGSSVILLYIRTVPADGP</sequence>
<dbReference type="PANTHER" id="PTHR35813:SF1">
    <property type="entry name" value="INNER MEMBRANE PROTEIN YBAN"/>
    <property type="match status" value="1"/>
</dbReference>
<keyword evidence="1" id="KW-1133">Transmembrane helix</keyword>
<dbReference type="EMBL" id="JACXWD010000075">
    <property type="protein sequence ID" value="MBD3869317.1"/>
    <property type="molecule type" value="Genomic_DNA"/>
</dbReference>
<dbReference type="InterPro" id="IPR007401">
    <property type="entry name" value="DUF454"/>
</dbReference>
<feature type="transmembrane region" description="Helical" evidence="1">
    <location>
        <begin position="74"/>
        <end position="91"/>
    </location>
</feature>
<accession>A0A8J6Y2V3</accession>
<dbReference type="PIRSF" id="PIRSF016789">
    <property type="entry name" value="DUF454"/>
    <property type="match status" value="1"/>
</dbReference>
<evidence type="ECO:0000313" key="2">
    <source>
        <dbReference type="EMBL" id="MBD3869317.1"/>
    </source>
</evidence>
<evidence type="ECO:0000313" key="3">
    <source>
        <dbReference type="Proteomes" id="UP000648239"/>
    </source>
</evidence>
<evidence type="ECO:0000256" key="1">
    <source>
        <dbReference type="SAM" id="Phobius"/>
    </source>
</evidence>
<dbReference type="AlphaFoldDB" id="A0A8J6Y2V3"/>
<name>A0A8J6Y2V3_9BACT</name>
<dbReference type="Proteomes" id="UP000648239">
    <property type="component" value="Unassembled WGS sequence"/>
</dbReference>
<keyword evidence="1" id="KW-0472">Membrane</keyword>
<proteinExistence type="predicted"/>